<gene>
    <name evidence="1" type="ORF">KP014_20875</name>
    <name evidence="2" type="ORF">SAMN04487895_101668</name>
</gene>
<evidence type="ECO:0000313" key="3">
    <source>
        <dbReference type="Proteomes" id="UP000198809"/>
    </source>
</evidence>
<dbReference type="EMBL" id="FODH01000001">
    <property type="protein sequence ID" value="SEN48307.1"/>
    <property type="molecule type" value="Genomic_DNA"/>
</dbReference>
<dbReference type="AlphaFoldDB" id="A0A1H8GXU0"/>
<dbReference type="Proteomes" id="UP000683429">
    <property type="component" value="Chromosome"/>
</dbReference>
<evidence type="ECO:0000313" key="1">
    <source>
        <dbReference type="EMBL" id="QWU14363.1"/>
    </source>
</evidence>
<evidence type="ECO:0000313" key="4">
    <source>
        <dbReference type="Proteomes" id="UP000683429"/>
    </source>
</evidence>
<dbReference type="STRING" id="1333845.SAMN04487895_101668"/>
<dbReference type="RefSeq" id="WP_051499310.1">
    <property type="nucleotide sequence ID" value="NZ_CP076607.1"/>
</dbReference>
<name>A0A1H8GXU0_9BACL</name>
<sequence length="181" mass="21759">MLIDIEFKQYLIDECNERLKEHYSDEEYRKYSVKGTDELCHRIAKGIYYTGLNFNHYIELFSEDKIIERWDSFSIIRKTEDGNIDWDYFNKCSDEGVESKGNYGVCDDYQQVLDQYPELEIDDRKFVLGLSKTTKRNQSSSGGWRWEKWGEYIGKQNSQADYLYDEPEIEEIYCYHIYEIA</sequence>
<evidence type="ECO:0000313" key="2">
    <source>
        <dbReference type="EMBL" id="SEN48307.1"/>
    </source>
</evidence>
<dbReference type="OrthoDB" id="3397040at2"/>
<organism evidence="2 3">
    <name type="scientific">Paenibacillus sophorae</name>
    <dbReference type="NCBI Taxonomy" id="1333845"/>
    <lineage>
        <taxon>Bacteria</taxon>
        <taxon>Bacillati</taxon>
        <taxon>Bacillota</taxon>
        <taxon>Bacilli</taxon>
        <taxon>Bacillales</taxon>
        <taxon>Paenibacillaceae</taxon>
        <taxon>Paenibacillus</taxon>
    </lineage>
</organism>
<reference evidence="1 4" key="2">
    <citation type="submission" date="2021-06" db="EMBL/GenBank/DDBJ databases">
        <title>Whole genome sequence of Paenibacillus sophorae DSM23020 for comparative genomics.</title>
        <authorList>
            <person name="Kim M.-J."/>
            <person name="Lee G."/>
            <person name="Shin J.-H."/>
        </authorList>
    </citation>
    <scope>NUCLEOTIDE SEQUENCE [LARGE SCALE GENOMIC DNA]</scope>
    <source>
        <strain evidence="1 4">DSM 23020</strain>
    </source>
</reference>
<accession>A0A1H8GXU0</accession>
<dbReference type="EMBL" id="CP076607">
    <property type="protein sequence ID" value="QWU14363.1"/>
    <property type="molecule type" value="Genomic_DNA"/>
</dbReference>
<keyword evidence="4" id="KW-1185">Reference proteome</keyword>
<proteinExistence type="predicted"/>
<protein>
    <submittedName>
        <fullName evidence="2">Uncharacterized protein</fullName>
    </submittedName>
</protein>
<dbReference type="Proteomes" id="UP000198809">
    <property type="component" value="Unassembled WGS sequence"/>
</dbReference>
<reference evidence="2 3" key="1">
    <citation type="submission" date="2016-10" db="EMBL/GenBank/DDBJ databases">
        <authorList>
            <person name="de Groot N.N."/>
        </authorList>
    </citation>
    <scope>NUCLEOTIDE SEQUENCE [LARGE SCALE GENOMIC DNA]</scope>
    <source>
        <strain evidence="2 3">CGMCC 1.10238</strain>
    </source>
</reference>